<gene>
    <name evidence="2" type="ORF">FYJ45_24560</name>
</gene>
<dbReference type="Pfam" id="PF04266">
    <property type="entry name" value="ASCH"/>
    <property type="match status" value="1"/>
</dbReference>
<evidence type="ECO:0000313" key="3">
    <source>
        <dbReference type="Proteomes" id="UP000436047"/>
    </source>
</evidence>
<keyword evidence="3" id="KW-1185">Reference proteome</keyword>
<accession>A0A6N7W7Q7</accession>
<dbReference type="RefSeq" id="WP_154467628.1">
    <property type="nucleotide sequence ID" value="NZ_VUMI01000061.1"/>
</dbReference>
<evidence type="ECO:0000259" key="1">
    <source>
        <dbReference type="Pfam" id="PF04266"/>
    </source>
</evidence>
<evidence type="ECO:0000313" key="2">
    <source>
        <dbReference type="EMBL" id="MSS91291.1"/>
    </source>
</evidence>
<organism evidence="2 3">
    <name type="scientific">Eisenbergiella porci</name>
    <dbReference type="NCBI Taxonomy" id="2652274"/>
    <lineage>
        <taxon>Bacteria</taxon>
        <taxon>Bacillati</taxon>
        <taxon>Bacillota</taxon>
        <taxon>Clostridia</taxon>
        <taxon>Lachnospirales</taxon>
        <taxon>Lachnospiraceae</taxon>
        <taxon>Eisenbergiella</taxon>
    </lineage>
</organism>
<name>A0A6N7W7Q7_9FIRM</name>
<dbReference type="Proteomes" id="UP000436047">
    <property type="component" value="Unassembled WGS sequence"/>
</dbReference>
<dbReference type="InterPro" id="IPR007374">
    <property type="entry name" value="ASCH_domain"/>
</dbReference>
<reference evidence="2 3" key="1">
    <citation type="submission" date="2019-08" db="EMBL/GenBank/DDBJ databases">
        <title>In-depth cultivation of the pig gut microbiome towards novel bacterial diversity and tailored functional studies.</title>
        <authorList>
            <person name="Wylensek D."/>
            <person name="Hitch T.C.A."/>
            <person name="Clavel T."/>
        </authorList>
    </citation>
    <scope>NUCLEOTIDE SEQUENCE [LARGE SCALE GENOMIC DNA]</scope>
    <source>
        <strain evidence="2 3">WCA-389-WT-23B</strain>
    </source>
</reference>
<protein>
    <submittedName>
        <fullName evidence="2">ASCH domain-containing protein</fullName>
    </submittedName>
</protein>
<comment type="caution">
    <text evidence="2">The sequence shown here is derived from an EMBL/GenBank/DDBJ whole genome shotgun (WGS) entry which is preliminary data.</text>
</comment>
<dbReference type="EMBL" id="VUMI01000061">
    <property type="protein sequence ID" value="MSS91291.1"/>
    <property type="molecule type" value="Genomic_DNA"/>
</dbReference>
<dbReference type="AlphaFoldDB" id="A0A6N7W7Q7"/>
<feature type="domain" description="ASCH" evidence="1">
    <location>
        <begin position="9"/>
        <end position="171"/>
    </location>
</feature>
<proteinExistence type="predicted"/>
<sequence>MSRLLPILFNTEMVRAILDGRKTVTRRVIKPQPEPEQIYKIGYCIAGDKRNIGKYGFGTNEYGGRILFVKPPCKYGDILYVREAFCPNYFDEGLAGYRGDGLRGNRTAYKADYHRETIGDVVPEPKWRPSIHMPKEAARIWLKVTDVRVERLQEINDKEAKKEGVPLEKEITYIGEGFQTNDFAELWDYTIKKSDFDRYGWDANPWVWVIDFERCEKPNNYYLGEKQNAICD</sequence>
<dbReference type="GeneID" id="86056178"/>